<dbReference type="Proteomes" id="UP000036367">
    <property type="component" value="Unassembled WGS sequence"/>
</dbReference>
<protein>
    <recommendedName>
        <fullName evidence="7">Bifunctional uridylyltransferase/uridylyl-removing enzyme</fullName>
        <shortName evidence="7">UTase/UR</shortName>
    </recommendedName>
    <alternativeName>
        <fullName evidence="7">Bifunctional [protein-PII] modification enzyme</fullName>
    </alternativeName>
    <alternativeName>
        <fullName evidence="7">Bifunctional nitrogen sensor protein</fullName>
    </alternativeName>
    <domain>
        <recommendedName>
            <fullName evidence="7">[Protein-PII] uridylyltransferase</fullName>
            <shortName evidence="7">PII uridylyltransferase</shortName>
            <shortName evidence="7">UTase</shortName>
            <ecNumber evidence="7">2.7.7.59</ecNumber>
        </recommendedName>
    </domain>
    <domain>
        <recommendedName>
            <fullName evidence="7">[Protein-PII]-UMP uridylyl-removing enzyme</fullName>
            <shortName evidence="7">UR</shortName>
            <ecNumber evidence="7">3.1.4.-</ecNumber>
        </recommendedName>
    </domain>
</protein>
<evidence type="ECO:0000313" key="11">
    <source>
        <dbReference type="Proteomes" id="UP000036367"/>
    </source>
</evidence>
<comment type="function">
    <text evidence="7">Modifies, by uridylylation and deuridylylation, the PII regulatory proteins (GlnB and homologs), in response to the nitrogen status of the cell that GlnD senses through the glutamine level. Under low glutamine levels, catalyzes the conversion of the PII proteins and UTP to PII-UMP and PPi, while under higher glutamine levels, GlnD hydrolyzes PII-UMP to PII and UMP (deuridylylation). Thus, controls uridylylation state and activity of the PII proteins, and plays an important role in the regulation of nitrogen metabolism.</text>
</comment>
<dbReference type="STRING" id="595434.RISK_005012"/>
<dbReference type="NCBIfam" id="TIGR01693">
    <property type="entry name" value="UTase_glnD"/>
    <property type="match status" value="1"/>
</dbReference>
<keyword evidence="5 7" id="KW-0460">Magnesium</keyword>
<dbReference type="Pfam" id="PF08335">
    <property type="entry name" value="GlnD_UR_UTase"/>
    <property type="match status" value="1"/>
</dbReference>
<dbReference type="OrthoDB" id="9758038at2"/>
<dbReference type="InterPro" id="IPR005105">
    <property type="entry name" value="GlnD_Uridyltrans_N"/>
</dbReference>
<evidence type="ECO:0000256" key="1">
    <source>
        <dbReference type="ARBA" id="ARBA00022679"/>
    </source>
</evidence>
<dbReference type="Pfam" id="PF01842">
    <property type="entry name" value="ACT"/>
    <property type="match status" value="1"/>
</dbReference>
<dbReference type="CDD" id="cd04899">
    <property type="entry name" value="ACT_ACR-UUR-like_2"/>
    <property type="match status" value="1"/>
</dbReference>
<dbReference type="InterPro" id="IPR043519">
    <property type="entry name" value="NT_sf"/>
</dbReference>
<gene>
    <name evidence="7" type="primary">glnD</name>
    <name evidence="10" type="ORF">RISK_005012</name>
</gene>
<keyword evidence="6 7" id="KW-0511">Multifunctional enzyme</keyword>
<dbReference type="PIRSF" id="PIRSF006288">
    <property type="entry name" value="PII_uridyltransf"/>
    <property type="match status" value="1"/>
</dbReference>
<dbReference type="EC" id="2.7.7.59" evidence="7"/>
<dbReference type="CDD" id="cd00077">
    <property type="entry name" value="HDc"/>
    <property type="match status" value="1"/>
</dbReference>
<evidence type="ECO:0000313" key="10">
    <source>
        <dbReference type="EMBL" id="KLU03042.1"/>
    </source>
</evidence>
<evidence type="ECO:0000256" key="3">
    <source>
        <dbReference type="ARBA" id="ARBA00022737"/>
    </source>
</evidence>
<dbReference type="GO" id="GO:0006808">
    <property type="term" value="P:regulation of nitrogen utilization"/>
    <property type="evidence" value="ECO:0007669"/>
    <property type="project" value="UniProtKB-UniRule"/>
</dbReference>
<dbReference type="CDD" id="cd05401">
    <property type="entry name" value="NT_GlnE_GlnD_like"/>
    <property type="match status" value="1"/>
</dbReference>
<organism evidence="10 11">
    <name type="scientific">Rhodopirellula islandica</name>
    <dbReference type="NCBI Taxonomy" id="595434"/>
    <lineage>
        <taxon>Bacteria</taxon>
        <taxon>Pseudomonadati</taxon>
        <taxon>Planctomycetota</taxon>
        <taxon>Planctomycetia</taxon>
        <taxon>Pirellulales</taxon>
        <taxon>Pirellulaceae</taxon>
        <taxon>Rhodopirellula</taxon>
    </lineage>
</organism>
<evidence type="ECO:0000256" key="4">
    <source>
        <dbReference type="ARBA" id="ARBA00022801"/>
    </source>
</evidence>
<dbReference type="GO" id="GO:0008773">
    <property type="term" value="F:[protein-PII] uridylyltransferase activity"/>
    <property type="evidence" value="ECO:0007669"/>
    <property type="project" value="UniProtKB-UniRule"/>
</dbReference>
<feature type="domain" description="ACT" evidence="8">
    <location>
        <begin position="809"/>
        <end position="883"/>
    </location>
</feature>
<comment type="activity regulation">
    <text evidence="7">Uridylyltransferase (UTase) activity is inhibited by glutamine, while glutamine activates uridylyl-removing (UR) activity.</text>
</comment>
<dbReference type="SUPFAM" id="SSF55021">
    <property type="entry name" value="ACT-like"/>
    <property type="match status" value="2"/>
</dbReference>
<dbReference type="InterPro" id="IPR003607">
    <property type="entry name" value="HD/PDEase_dom"/>
</dbReference>
<proteinExistence type="inferred from homology"/>
<comment type="domain">
    <text evidence="7">Has four distinct domains: an N-terminal nucleotidyltransferase (NT) domain responsible for UTase activity, a central HD domain that encodes UR activity, and two C-terminal ACT domains that seem to have a role in glutamine sensing.</text>
</comment>
<dbReference type="InterPro" id="IPR006674">
    <property type="entry name" value="HD_domain"/>
</dbReference>
<dbReference type="SUPFAM" id="SSF81891">
    <property type="entry name" value="Poly A polymerase C-terminal region-like"/>
    <property type="match status" value="1"/>
</dbReference>
<dbReference type="PANTHER" id="PTHR47320:SF1">
    <property type="entry name" value="BIFUNCTIONAL URIDYLYLTRANSFERASE_URIDYLYL-REMOVING ENZYME"/>
    <property type="match status" value="1"/>
</dbReference>
<dbReference type="Pfam" id="PF03445">
    <property type="entry name" value="DUF294"/>
    <property type="match status" value="1"/>
</dbReference>
<dbReference type="PATRIC" id="fig|595434.4.peg.4754"/>
<dbReference type="EC" id="3.1.4.-" evidence="7"/>
<keyword evidence="3" id="KW-0677">Repeat</keyword>
<dbReference type="InterPro" id="IPR002912">
    <property type="entry name" value="ACT_dom"/>
</dbReference>
<dbReference type="PROSITE" id="PS51671">
    <property type="entry name" value="ACT"/>
    <property type="match status" value="2"/>
</dbReference>
<dbReference type="InterPro" id="IPR013546">
    <property type="entry name" value="PII_UdlTrfase/GS_AdlTrfase"/>
</dbReference>
<dbReference type="RefSeq" id="WP_047816121.1">
    <property type="nucleotide sequence ID" value="NZ_LECT01000042.1"/>
</dbReference>
<dbReference type="CDD" id="cd04873">
    <property type="entry name" value="ACT_UUR-ACR-like"/>
    <property type="match status" value="1"/>
</dbReference>
<dbReference type="SUPFAM" id="SSF81301">
    <property type="entry name" value="Nucleotidyltransferase"/>
    <property type="match status" value="1"/>
</dbReference>
<dbReference type="SUPFAM" id="SSF81593">
    <property type="entry name" value="Nucleotidyltransferase substrate binding subunit/domain"/>
    <property type="match status" value="1"/>
</dbReference>
<dbReference type="EMBL" id="LECT01000042">
    <property type="protein sequence ID" value="KLU03042.1"/>
    <property type="molecule type" value="Genomic_DNA"/>
</dbReference>
<dbReference type="AlphaFoldDB" id="A0A0J1B8I9"/>
<dbReference type="Pfam" id="PF01966">
    <property type="entry name" value="HD"/>
    <property type="match status" value="1"/>
</dbReference>
<dbReference type="Gene3D" id="3.30.460.10">
    <property type="entry name" value="Beta Polymerase, domain 2"/>
    <property type="match status" value="1"/>
</dbReference>
<reference evidence="10" key="1">
    <citation type="submission" date="2015-05" db="EMBL/GenBank/DDBJ databases">
        <title>Permanent draft genome of Rhodopirellula islandicus K833.</title>
        <authorList>
            <person name="Kizina J."/>
            <person name="Richter M."/>
            <person name="Glockner F.O."/>
            <person name="Harder J."/>
        </authorList>
    </citation>
    <scope>NUCLEOTIDE SEQUENCE [LARGE SCALE GENOMIC DNA]</scope>
    <source>
        <strain evidence="10">K833</strain>
    </source>
</reference>
<evidence type="ECO:0000259" key="9">
    <source>
        <dbReference type="PROSITE" id="PS51831"/>
    </source>
</evidence>
<comment type="caution">
    <text evidence="10">The sequence shown here is derived from an EMBL/GenBank/DDBJ whole genome shotgun (WGS) entry which is preliminary data.</text>
</comment>
<comment type="catalytic activity">
    <reaction evidence="7">
        <text>[protein-PII]-uridylyl-L-tyrosine + H2O = [protein-PII]-L-tyrosine + UMP + H(+)</text>
        <dbReference type="Rhea" id="RHEA:48600"/>
        <dbReference type="Rhea" id="RHEA-COMP:12147"/>
        <dbReference type="Rhea" id="RHEA-COMP:12148"/>
        <dbReference type="ChEBI" id="CHEBI:15377"/>
        <dbReference type="ChEBI" id="CHEBI:15378"/>
        <dbReference type="ChEBI" id="CHEBI:46858"/>
        <dbReference type="ChEBI" id="CHEBI:57865"/>
        <dbReference type="ChEBI" id="CHEBI:90602"/>
    </reaction>
</comment>
<comment type="cofactor">
    <cofactor evidence="7">
        <name>Mg(2+)</name>
        <dbReference type="ChEBI" id="CHEBI:18420"/>
    </cofactor>
</comment>
<dbReference type="InterPro" id="IPR010043">
    <property type="entry name" value="UTase/UR"/>
</dbReference>
<dbReference type="Gene3D" id="1.10.3090.10">
    <property type="entry name" value="cca-adding enzyme, domain 2"/>
    <property type="match status" value="1"/>
</dbReference>
<name>A0A0J1B8I9_RHOIS</name>
<evidence type="ECO:0000256" key="7">
    <source>
        <dbReference type="HAMAP-Rule" id="MF_00277"/>
    </source>
</evidence>
<accession>A0A0J1B8I9</accession>
<evidence type="ECO:0000256" key="6">
    <source>
        <dbReference type="ARBA" id="ARBA00023268"/>
    </source>
</evidence>
<keyword evidence="11" id="KW-1185">Reference proteome</keyword>
<evidence type="ECO:0000259" key="8">
    <source>
        <dbReference type="PROSITE" id="PS51671"/>
    </source>
</evidence>
<comment type="caution">
    <text evidence="7">Lacks conserved residue(s) required for the propagation of feature annotation.</text>
</comment>
<keyword evidence="1 7" id="KW-0808">Transferase</keyword>
<evidence type="ECO:0000256" key="2">
    <source>
        <dbReference type="ARBA" id="ARBA00022695"/>
    </source>
</evidence>
<feature type="domain" description="ACT" evidence="8">
    <location>
        <begin position="695"/>
        <end position="773"/>
    </location>
</feature>
<dbReference type="GO" id="GO:0008081">
    <property type="term" value="F:phosphoric diester hydrolase activity"/>
    <property type="evidence" value="ECO:0007669"/>
    <property type="project" value="UniProtKB-UniRule"/>
</dbReference>
<sequence length="883" mass="99880">MASNGSLPSLARQCRDRLNDGRGRIESRFRAGLPSVQTATALTDLYDEVIEKIWQASLERASLTIKASQLSQLSLVAHGGYGRRDLSPYSDADLMLLTTRRSAAAAAQVASTFVRDVTDAGIDCGFSVRTPRECSSLAWADAKIYTSLTESRLCFGSEHTFDRYFDRFRSGARRRRNYMNHQSLMARREERQKWGETNYLLRPNVKRSRGGLRDIQLVRWLGFATYGATSLEQLNKLNALSDEDYGTLRRAHAFMLRLRHELHFRSGRAQDVLDRPTQMDIAEDWGYQGRSGVLPVEDFMQDYFDHTRGVRYVAAYFHDDTRIRSRAAGALESVISRRVDENIRMGPTHIWVKANVLEAFSQSLSDVLRLIQLANRHSRRIAHPTWQAIRKSMQDREPSPPDQPAVDAFLELLREPGRLASLLRRLHELRILDQLIPAMGRCRGLLQFNAYHKYTVDAHCIRAVEAATDLIDAETSMGRRYRRLKDKTLLHLALLIHDLGKGYEEDHSEVGRRIAGDVADLFHLSADDKDTLQWLIHKHLLINEVAFRHDLNDPQVVQQFAAEVGSIARLELLLIHTVADLQAVGPDVLNDWKMGLIEDLYLRARRYFETGNLPGENESELDSKMEQVMGALGDMELDPSLLEFAKDMPLSLLRQHSTDDLIHEMHQVGAWLSEHPGCFCAGAVDPAASAVRYTIVLRQGERRIGVFARITAAFSACGLSIMRANVETVGEDLLWDQFWVTDPELKQRQSESRIEEVCRVVTKAIDDPDSIMPTPRRVWQTQGAKEPSSVLLLPTKVVFDNDTFDHQTILSMFTYDRPGLLSDISGTLSQLGVVIQFAKIDTHLDQIADVFYVTNSDGTPITDAPRQETIRNALVEAVAQPLG</sequence>
<feature type="region of interest" description="Uridylyltransferase" evidence="7">
    <location>
        <begin position="1"/>
        <end position="338"/>
    </location>
</feature>
<comment type="catalytic activity">
    <reaction evidence="7">
        <text>[protein-PII]-L-tyrosine + UTP = [protein-PII]-uridylyl-L-tyrosine + diphosphate</text>
        <dbReference type="Rhea" id="RHEA:13673"/>
        <dbReference type="Rhea" id="RHEA-COMP:12147"/>
        <dbReference type="Rhea" id="RHEA-COMP:12148"/>
        <dbReference type="ChEBI" id="CHEBI:33019"/>
        <dbReference type="ChEBI" id="CHEBI:46398"/>
        <dbReference type="ChEBI" id="CHEBI:46858"/>
        <dbReference type="ChEBI" id="CHEBI:90602"/>
        <dbReference type="EC" id="2.7.7.59"/>
    </reaction>
</comment>
<keyword evidence="2 7" id="KW-0548">Nucleotidyltransferase</keyword>
<evidence type="ECO:0000256" key="5">
    <source>
        <dbReference type="ARBA" id="ARBA00022842"/>
    </source>
</evidence>
<dbReference type="HAMAP" id="MF_00277">
    <property type="entry name" value="PII_uridylyl_transf"/>
    <property type="match status" value="1"/>
</dbReference>
<dbReference type="PANTHER" id="PTHR47320">
    <property type="entry name" value="BIFUNCTIONAL URIDYLYLTRANSFERASE/URIDYLYL-REMOVING ENZYME"/>
    <property type="match status" value="1"/>
</dbReference>
<dbReference type="PROSITE" id="PS51831">
    <property type="entry name" value="HD"/>
    <property type="match status" value="1"/>
</dbReference>
<keyword evidence="4 7" id="KW-0378">Hydrolase</keyword>
<dbReference type="InterPro" id="IPR045865">
    <property type="entry name" value="ACT-like_dom_sf"/>
</dbReference>
<dbReference type="Gene3D" id="1.20.120.330">
    <property type="entry name" value="Nucleotidyltransferases domain 2"/>
    <property type="match status" value="1"/>
</dbReference>
<comment type="similarity">
    <text evidence="7">Belongs to the GlnD family.</text>
</comment>
<feature type="domain" description="HD" evidence="9">
    <location>
        <begin position="456"/>
        <end position="573"/>
    </location>
</feature>